<dbReference type="GeneID" id="120251929"/>
<dbReference type="InterPro" id="IPR029058">
    <property type="entry name" value="AB_hydrolase_fold"/>
</dbReference>
<dbReference type="PANTHER" id="PTHR42886:SF85">
    <property type="entry name" value="OS01G0579900 PROTEIN"/>
    <property type="match status" value="1"/>
</dbReference>
<dbReference type="Pfam" id="PF12146">
    <property type="entry name" value="Hydrolase_4"/>
    <property type="match status" value="1"/>
</dbReference>
<organism evidence="2 3">
    <name type="scientific">Dioscorea cayennensis subsp. rotundata</name>
    <name type="common">White Guinea yam</name>
    <name type="synonym">Dioscorea rotundata</name>
    <dbReference type="NCBI Taxonomy" id="55577"/>
    <lineage>
        <taxon>Eukaryota</taxon>
        <taxon>Viridiplantae</taxon>
        <taxon>Streptophyta</taxon>
        <taxon>Embryophyta</taxon>
        <taxon>Tracheophyta</taxon>
        <taxon>Spermatophyta</taxon>
        <taxon>Magnoliopsida</taxon>
        <taxon>Liliopsida</taxon>
        <taxon>Dioscoreales</taxon>
        <taxon>Dioscoreaceae</taxon>
        <taxon>Dioscorea</taxon>
    </lineage>
</organism>
<dbReference type="Gene3D" id="3.40.50.1820">
    <property type="entry name" value="alpha/beta hydrolase"/>
    <property type="match status" value="1"/>
</dbReference>
<dbReference type="Proteomes" id="UP001515500">
    <property type="component" value="Chromosome 20"/>
</dbReference>
<sequence>MAQSPPPENAPQDGVIFEDRVLVLNKYGEMLVGVLSKAGSRKLVILCHGFCSSKGDRVMVNLSTALSMHGVSNFRFDFSGNGESQGQFQFGNYRKEAEDLHAIVQHFSEKGYEVITIVGHSKGGDVVLLYGSMYDDVGAIINISGRFDLQDGLEERLGKKFMERIKRDGYLDLDLKKEQGKVIRVTEESLMERLNTDMKAAALSISNKCRVLTVHGSADEIIPVQDAFEFSKVIPNHKHHIIDGANHCYTEHESELASIVVEFIKSIQDEGVGATGGN</sequence>
<evidence type="ECO:0000259" key="1">
    <source>
        <dbReference type="Pfam" id="PF12146"/>
    </source>
</evidence>
<proteinExistence type="predicted"/>
<evidence type="ECO:0000313" key="3">
    <source>
        <dbReference type="RefSeq" id="XP_039116514.1"/>
    </source>
</evidence>
<keyword evidence="2" id="KW-1185">Reference proteome</keyword>
<accession>A0AB40ANV9</accession>
<protein>
    <submittedName>
        <fullName evidence="3">Uncharacterized protein LOC120251929</fullName>
    </submittedName>
</protein>
<evidence type="ECO:0000313" key="2">
    <source>
        <dbReference type="Proteomes" id="UP001515500"/>
    </source>
</evidence>
<dbReference type="AlphaFoldDB" id="A0AB40ANV9"/>
<gene>
    <name evidence="3" type="primary">LOC120251929</name>
</gene>
<dbReference type="PANTHER" id="PTHR42886">
    <property type="entry name" value="RE40534P-RELATED"/>
    <property type="match status" value="1"/>
</dbReference>
<reference evidence="3" key="1">
    <citation type="submission" date="2025-08" db="UniProtKB">
        <authorList>
            <consortium name="RefSeq"/>
        </authorList>
    </citation>
    <scope>IDENTIFICATION</scope>
</reference>
<dbReference type="RefSeq" id="XP_039116514.1">
    <property type="nucleotide sequence ID" value="XM_039260580.1"/>
</dbReference>
<dbReference type="SUPFAM" id="SSF53474">
    <property type="entry name" value="alpha/beta-Hydrolases"/>
    <property type="match status" value="1"/>
</dbReference>
<feature type="domain" description="Serine aminopeptidase S33" evidence="1">
    <location>
        <begin position="40"/>
        <end position="175"/>
    </location>
</feature>
<dbReference type="InterPro" id="IPR022742">
    <property type="entry name" value="Hydrolase_4"/>
</dbReference>
<name>A0AB40ANV9_DIOCR</name>